<keyword evidence="3" id="KW-1185">Reference proteome</keyword>
<evidence type="ECO:0000313" key="3">
    <source>
        <dbReference type="Proteomes" id="UP000094385"/>
    </source>
</evidence>
<accession>A0A1E3PUT1</accession>
<dbReference type="AlphaFoldDB" id="A0A1E3PUT1"/>
<dbReference type="STRING" id="675824.A0A1E3PUT1"/>
<name>A0A1E3PUT1_LIPST</name>
<feature type="region of interest" description="Disordered" evidence="1">
    <location>
        <begin position="217"/>
        <end position="241"/>
    </location>
</feature>
<evidence type="ECO:0000256" key="1">
    <source>
        <dbReference type="SAM" id="MobiDB-lite"/>
    </source>
</evidence>
<protein>
    <submittedName>
        <fullName evidence="2">Uncharacterized protein</fullName>
    </submittedName>
</protein>
<dbReference type="EMBL" id="KV454306">
    <property type="protein sequence ID" value="ODQ69038.1"/>
    <property type="molecule type" value="Genomic_DNA"/>
</dbReference>
<proteinExistence type="predicted"/>
<dbReference type="Proteomes" id="UP000094385">
    <property type="component" value="Unassembled WGS sequence"/>
</dbReference>
<sequence length="285" mass="32022">MSIIQHLCRDLDDVKDRHRSTWNREADIELLGAQLNIYAFQLQKLSPAQHSSPPGSLEVGTAKKALIHLGLSTAVRIIHVFSTMTEGGSAQPSPQADGSFQTDPHHPERYLPKYYFMTLSFATSFMFKALANNGEDFRHNEIARNHIQLAYQMFSSWSDYPMDEFGRVARMIMVLSRASNLSILEDFHSQGDASVSVLDETIHAAKEIRERMKMPDLTRSTGSQDRIPVSPRPNLSNPTLPGLGGLWPTQNLDGMEEFDFNWNSPWGFNMTALGYPGFGLDEEAC</sequence>
<organism evidence="2 3">
    <name type="scientific">Lipomyces starkeyi NRRL Y-11557</name>
    <dbReference type="NCBI Taxonomy" id="675824"/>
    <lineage>
        <taxon>Eukaryota</taxon>
        <taxon>Fungi</taxon>
        <taxon>Dikarya</taxon>
        <taxon>Ascomycota</taxon>
        <taxon>Saccharomycotina</taxon>
        <taxon>Lipomycetes</taxon>
        <taxon>Lipomycetales</taxon>
        <taxon>Lipomycetaceae</taxon>
        <taxon>Lipomyces</taxon>
    </lineage>
</organism>
<reference evidence="2 3" key="1">
    <citation type="journal article" date="2016" name="Proc. Natl. Acad. Sci. U.S.A.">
        <title>Comparative genomics of biotechnologically important yeasts.</title>
        <authorList>
            <person name="Riley R."/>
            <person name="Haridas S."/>
            <person name="Wolfe K.H."/>
            <person name="Lopes M.R."/>
            <person name="Hittinger C.T."/>
            <person name="Goeker M."/>
            <person name="Salamov A.A."/>
            <person name="Wisecaver J.H."/>
            <person name="Long T.M."/>
            <person name="Calvey C.H."/>
            <person name="Aerts A.L."/>
            <person name="Barry K.W."/>
            <person name="Choi C."/>
            <person name="Clum A."/>
            <person name="Coughlan A.Y."/>
            <person name="Deshpande S."/>
            <person name="Douglass A.P."/>
            <person name="Hanson S.J."/>
            <person name="Klenk H.-P."/>
            <person name="LaButti K.M."/>
            <person name="Lapidus A."/>
            <person name="Lindquist E.A."/>
            <person name="Lipzen A.M."/>
            <person name="Meier-Kolthoff J.P."/>
            <person name="Ohm R.A."/>
            <person name="Otillar R.P."/>
            <person name="Pangilinan J.L."/>
            <person name="Peng Y."/>
            <person name="Rokas A."/>
            <person name="Rosa C.A."/>
            <person name="Scheuner C."/>
            <person name="Sibirny A.A."/>
            <person name="Slot J.C."/>
            <person name="Stielow J.B."/>
            <person name="Sun H."/>
            <person name="Kurtzman C.P."/>
            <person name="Blackwell M."/>
            <person name="Grigoriev I.V."/>
            <person name="Jeffries T.W."/>
        </authorList>
    </citation>
    <scope>NUCLEOTIDE SEQUENCE [LARGE SCALE GENOMIC DNA]</scope>
    <source>
        <strain evidence="2 3">NRRL Y-11557</strain>
    </source>
</reference>
<gene>
    <name evidence="2" type="ORF">LIPSTDRAFT_66714</name>
</gene>
<evidence type="ECO:0000313" key="2">
    <source>
        <dbReference type="EMBL" id="ODQ69038.1"/>
    </source>
</evidence>